<keyword evidence="2" id="KW-0597">Phosphoprotein</keyword>
<keyword evidence="6" id="KW-0378">Hydrolase</keyword>
<dbReference type="InterPro" id="IPR010624">
    <property type="entry name" value="KaiC_dom"/>
</dbReference>
<feature type="domain" description="KaiC" evidence="7">
    <location>
        <begin position="11"/>
        <end position="253"/>
    </location>
</feature>
<dbReference type="GO" id="GO:0000287">
    <property type="term" value="F:magnesium ion binding"/>
    <property type="evidence" value="ECO:0007669"/>
    <property type="project" value="InterPro"/>
</dbReference>
<dbReference type="PANTHER" id="PTHR42926">
    <property type="match status" value="1"/>
</dbReference>
<evidence type="ECO:0000256" key="1">
    <source>
        <dbReference type="ARBA" id="ARBA00012513"/>
    </source>
</evidence>
<evidence type="ECO:0000256" key="6">
    <source>
        <dbReference type="ARBA" id="ARBA00022801"/>
    </source>
</evidence>
<dbReference type="NCBIfam" id="TIGR02655">
    <property type="entry name" value="circ_KaiC"/>
    <property type="match status" value="1"/>
</dbReference>
<evidence type="ECO:0000256" key="5">
    <source>
        <dbReference type="ARBA" id="ARBA00022777"/>
    </source>
</evidence>
<dbReference type="InterPro" id="IPR047221">
    <property type="entry name" value="KaiC_N"/>
</dbReference>
<dbReference type="Pfam" id="PF06745">
    <property type="entry name" value="ATPase"/>
    <property type="match status" value="2"/>
</dbReference>
<keyword evidence="3 8" id="KW-0808">Transferase</keyword>
<comment type="caution">
    <text evidence="8">The sequence shown here is derived from an EMBL/GenBank/DDBJ whole genome shotgun (WGS) entry which is preliminary data.</text>
</comment>
<evidence type="ECO:0000313" key="8">
    <source>
        <dbReference type="EMBL" id="MBR8826837.1"/>
    </source>
</evidence>
<dbReference type="EMBL" id="JADQBC010000012">
    <property type="protein sequence ID" value="MBR8826837.1"/>
    <property type="molecule type" value="Genomic_DNA"/>
</dbReference>
<dbReference type="PANTHER" id="PTHR42926:SF1">
    <property type="entry name" value="CIRCADIAN CLOCK OSCILLATOR PROTEIN KAIC 1"/>
    <property type="match status" value="1"/>
</dbReference>
<evidence type="ECO:0000256" key="2">
    <source>
        <dbReference type="ARBA" id="ARBA00022553"/>
    </source>
</evidence>
<dbReference type="Proteomes" id="UP000767446">
    <property type="component" value="Unassembled WGS sequence"/>
</dbReference>
<dbReference type="InterPro" id="IPR051347">
    <property type="entry name" value="Circadian_clock_KaiC-rel"/>
</dbReference>
<dbReference type="AlphaFoldDB" id="A0A941GNA5"/>
<protein>
    <recommendedName>
        <fullName evidence="1">non-specific serine/threonine protein kinase</fullName>
        <ecNumber evidence="1">2.7.11.1</ecNumber>
    </recommendedName>
</protein>
<dbReference type="NCBIfam" id="NF006799">
    <property type="entry name" value="PRK09302.1"/>
    <property type="match status" value="1"/>
</dbReference>
<dbReference type="GO" id="GO:0003677">
    <property type="term" value="F:DNA binding"/>
    <property type="evidence" value="ECO:0007669"/>
    <property type="project" value="InterPro"/>
</dbReference>
<gene>
    <name evidence="8" type="primary">kaiC</name>
    <name evidence="8" type="ORF">DSM107014_02860</name>
</gene>
<sequence length="506" mass="56233">MSQNNEQDLIAKLTTGIPGFDFLSEGGLPKGRATLIAGTAGSAKTVFACQFLAEGIKRGETGVFVTFEEPPKAIRKNMGGFGWNIKQWEAERKWAFVDASPQPGEIPMVSGEYDLGALIARIEFAISKYNAQRVSLDSLGAIFSHLVDSAQVRSDLFRLASALRELEVTAIMTAERIKEYGEISRYGVEEFVADNVVILRNVLTDEKRRRTIEILKYRGTDHQKGEFPFTIIPYKGVVIIPLSAIELEQRSSNIRITSGSEELDRMCGGGFFRDSIILVSGATGTGKTLMVTEFMAGGVANGERCLVFAFEESREQLYRNSIGWGVDFHKMEKEGKLKVVCRYPETTGLENHLINMKETIQEFKPNRVAVDSLSALERVSNLKGFREFIIGLTSFIKQQEIGGLFTSTTPNLLGGSSITEGHISTITDSIILLRYVEMYGEMRRGITVLKMRGSMHDKDIREFTIDNTGMHIGKPFRNVTGILAGNPIYVTQNEVDRLSGLFEEDV</sequence>
<dbReference type="CDD" id="cd19484">
    <property type="entry name" value="KaiC_C"/>
    <property type="match status" value="1"/>
</dbReference>
<dbReference type="EC" id="2.7.11.1" evidence="1"/>
<dbReference type="GO" id="GO:0005524">
    <property type="term" value="F:ATP binding"/>
    <property type="evidence" value="ECO:0007669"/>
    <property type="project" value="InterPro"/>
</dbReference>
<dbReference type="Gene3D" id="3.40.50.300">
    <property type="entry name" value="P-loop containing nucleotide triphosphate hydrolases"/>
    <property type="match status" value="2"/>
</dbReference>
<dbReference type="GO" id="GO:0042752">
    <property type="term" value="P:regulation of circadian rhythm"/>
    <property type="evidence" value="ECO:0007669"/>
    <property type="project" value="InterPro"/>
</dbReference>
<evidence type="ECO:0000256" key="4">
    <source>
        <dbReference type="ARBA" id="ARBA00022737"/>
    </source>
</evidence>
<dbReference type="InterPro" id="IPR014774">
    <property type="entry name" value="KaiC-like_dom"/>
</dbReference>
<dbReference type="PIRSF" id="PIRSF039117">
    <property type="entry name" value="KaiC"/>
    <property type="match status" value="1"/>
</dbReference>
<dbReference type="InterPro" id="IPR013503">
    <property type="entry name" value="Circadian_KaiC_bact"/>
</dbReference>
<dbReference type="GO" id="GO:0016787">
    <property type="term" value="F:hydrolase activity"/>
    <property type="evidence" value="ECO:0007669"/>
    <property type="project" value="UniProtKB-KW"/>
</dbReference>
<keyword evidence="5" id="KW-0418">Kinase</keyword>
<organism evidence="8 9">
    <name type="scientific">Gomphosphaeria aponina SAG 52.96 = DSM 107014</name>
    <dbReference type="NCBI Taxonomy" id="1521640"/>
    <lineage>
        <taxon>Bacteria</taxon>
        <taxon>Bacillati</taxon>
        <taxon>Cyanobacteriota</taxon>
        <taxon>Cyanophyceae</taxon>
        <taxon>Oscillatoriophycideae</taxon>
        <taxon>Chroococcales</taxon>
        <taxon>Gomphosphaeriaceae</taxon>
        <taxon>Gomphosphaeria</taxon>
    </lineage>
</organism>
<dbReference type="GO" id="GO:0006355">
    <property type="term" value="P:regulation of DNA-templated transcription"/>
    <property type="evidence" value="ECO:0007669"/>
    <property type="project" value="InterPro"/>
</dbReference>
<feature type="domain" description="KaiC" evidence="7">
    <location>
        <begin position="254"/>
        <end position="486"/>
    </location>
</feature>
<reference evidence="8" key="1">
    <citation type="submission" date="2021-02" db="EMBL/GenBank/DDBJ databases">
        <title>Metagenome analyses of Stigonema ocellatum DSM 106950, Chlorogloea purpurea SAG 13.99 and Gomphosphaeria aponina DSM 107014.</title>
        <authorList>
            <person name="Marter P."/>
            <person name="Huang S."/>
        </authorList>
    </citation>
    <scope>NUCLEOTIDE SEQUENCE</scope>
    <source>
        <strain evidence="8">JP213</strain>
    </source>
</reference>
<dbReference type="CDD" id="cd19485">
    <property type="entry name" value="KaiC-N"/>
    <property type="match status" value="1"/>
</dbReference>
<dbReference type="InterPro" id="IPR030665">
    <property type="entry name" value="KaiC"/>
</dbReference>
<name>A0A941GNA5_9CHRO</name>
<dbReference type="InterPro" id="IPR027417">
    <property type="entry name" value="P-loop_NTPase"/>
</dbReference>
<evidence type="ECO:0000256" key="3">
    <source>
        <dbReference type="ARBA" id="ARBA00022679"/>
    </source>
</evidence>
<evidence type="ECO:0000313" key="9">
    <source>
        <dbReference type="Proteomes" id="UP000767446"/>
    </source>
</evidence>
<dbReference type="InterPro" id="IPR047222">
    <property type="entry name" value="KaiC_C"/>
</dbReference>
<keyword evidence="4" id="KW-0677">Repeat</keyword>
<evidence type="ECO:0000259" key="7">
    <source>
        <dbReference type="PROSITE" id="PS51146"/>
    </source>
</evidence>
<dbReference type="PROSITE" id="PS51146">
    <property type="entry name" value="KAIC"/>
    <property type="match status" value="2"/>
</dbReference>
<dbReference type="GO" id="GO:0004674">
    <property type="term" value="F:protein serine/threonine kinase activity"/>
    <property type="evidence" value="ECO:0007669"/>
    <property type="project" value="UniProtKB-EC"/>
</dbReference>
<accession>A0A941GNA5</accession>
<dbReference type="SUPFAM" id="SSF52540">
    <property type="entry name" value="P-loop containing nucleoside triphosphate hydrolases"/>
    <property type="match status" value="2"/>
</dbReference>
<proteinExistence type="predicted"/>